<dbReference type="Pfam" id="PF00501">
    <property type="entry name" value="AMP-binding"/>
    <property type="match status" value="1"/>
</dbReference>
<dbReference type="Pfam" id="PF13193">
    <property type="entry name" value="AMP-binding_C"/>
    <property type="match status" value="1"/>
</dbReference>
<gene>
    <name evidence="3" type="ORF">SAMN05444352_101280</name>
</gene>
<organism evidence="3 4">
    <name type="scientific">Pseudomonas japonica</name>
    <dbReference type="NCBI Taxonomy" id="256466"/>
    <lineage>
        <taxon>Bacteria</taxon>
        <taxon>Pseudomonadati</taxon>
        <taxon>Pseudomonadota</taxon>
        <taxon>Gammaproteobacteria</taxon>
        <taxon>Pseudomonadales</taxon>
        <taxon>Pseudomonadaceae</taxon>
        <taxon>Pseudomonas</taxon>
    </lineage>
</organism>
<proteinExistence type="predicted"/>
<evidence type="ECO:0000259" key="2">
    <source>
        <dbReference type="Pfam" id="PF13193"/>
    </source>
</evidence>
<evidence type="ECO:0000313" key="4">
    <source>
        <dbReference type="Proteomes" id="UP000198407"/>
    </source>
</evidence>
<feature type="domain" description="AMP-dependent synthetase/ligase" evidence="1">
    <location>
        <begin position="12"/>
        <end position="380"/>
    </location>
</feature>
<protein>
    <submittedName>
        <fullName evidence="3">Acyl-CoA synthetase (AMP-forming)/AMP-acid ligase II</fullName>
    </submittedName>
</protein>
<dbReference type="Proteomes" id="UP000198407">
    <property type="component" value="Unassembled WGS sequence"/>
</dbReference>
<dbReference type="InterPro" id="IPR000873">
    <property type="entry name" value="AMP-dep_synth/lig_dom"/>
</dbReference>
<keyword evidence="3" id="KW-0436">Ligase</keyword>
<sequence length="523" mass="58871">MKVDFSRWSLDAASRFAQREALVNVERGRRYTHLELHRLTNRIAHMVKQRLYLAAGDIYLTILENDNMSLLSFAALAKTDVKASWCNFRDTYDEHLWQIDLVEPKVVFLENALLDTYQPMLSERGIRIICMDPLATPRDGVECFWDLLEGLPESEPHIEIDMDEPLLYRFTGGTTGKGKCCMYSLRNWLALHRYFYAMPDEMFGPDTRHLSITPLSHGSSAYVMTLAFKGGCHVTMNAADLRQFCANIQNEKITTSHLVPTILYRFLEFDLCEQFDLSSLQAVIYSAAPMSPAKLTLLQEKFGNIFIQAYGSSEALAPVAVLSKADHLCAPGESNPRLKSAGIPLPETEIVVMDDEGRELPCGQTGELWIRGPGVIQGYYKNPEQTAAEFQDGYWKSGDLGFIDENRYVHIVDRKKDMIISGGFNVYAIEVEAVLNAHPAVLMSAAIGIPHDEWGESVHAEIVLKDGHSAAPEKILAFCKERIGYKAPKSLSIVESLPVTVIGKVLRRAVRDKYWSGQQRRVN</sequence>
<dbReference type="EMBL" id="FZOL01000001">
    <property type="protein sequence ID" value="SNR92038.1"/>
    <property type="molecule type" value="Genomic_DNA"/>
</dbReference>
<name>A0A239AAE2_9PSED</name>
<dbReference type="RefSeq" id="WP_042122584.1">
    <property type="nucleotide sequence ID" value="NZ_FZOL01000001.1"/>
</dbReference>
<dbReference type="Gene3D" id="3.40.50.12780">
    <property type="entry name" value="N-terminal domain of ligase-like"/>
    <property type="match status" value="1"/>
</dbReference>
<evidence type="ECO:0000313" key="3">
    <source>
        <dbReference type="EMBL" id="SNR92038.1"/>
    </source>
</evidence>
<dbReference type="PANTHER" id="PTHR24096">
    <property type="entry name" value="LONG-CHAIN-FATTY-ACID--COA LIGASE"/>
    <property type="match status" value="1"/>
</dbReference>
<dbReference type="AlphaFoldDB" id="A0A239AAE2"/>
<dbReference type="InterPro" id="IPR042099">
    <property type="entry name" value="ANL_N_sf"/>
</dbReference>
<dbReference type="STRING" id="1215104.GCA_000730585_04131"/>
<feature type="domain" description="AMP-binding enzyme C-terminal" evidence="2">
    <location>
        <begin position="430"/>
        <end position="504"/>
    </location>
</feature>
<reference evidence="4" key="1">
    <citation type="submission" date="2017-06" db="EMBL/GenBank/DDBJ databases">
        <authorList>
            <person name="Varghese N."/>
            <person name="Submissions S."/>
        </authorList>
    </citation>
    <scope>NUCLEOTIDE SEQUENCE [LARGE SCALE GENOMIC DNA]</scope>
    <source>
        <strain evidence="4">DSM 22348</strain>
    </source>
</reference>
<evidence type="ECO:0000259" key="1">
    <source>
        <dbReference type="Pfam" id="PF00501"/>
    </source>
</evidence>
<dbReference type="InterPro" id="IPR025110">
    <property type="entry name" value="AMP-bd_C"/>
</dbReference>
<accession>A0A239AAE2</accession>
<dbReference type="OrthoDB" id="9803968at2"/>
<dbReference type="GO" id="GO:0016405">
    <property type="term" value="F:CoA-ligase activity"/>
    <property type="evidence" value="ECO:0007669"/>
    <property type="project" value="TreeGrafter"/>
</dbReference>
<keyword evidence="4" id="KW-1185">Reference proteome</keyword>
<dbReference type="SUPFAM" id="SSF56801">
    <property type="entry name" value="Acetyl-CoA synthetase-like"/>
    <property type="match status" value="1"/>
</dbReference>
<dbReference type="InterPro" id="IPR045851">
    <property type="entry name" value="AMP-bd_C_sf"/>
</dbReference>
<dbReference type="Gene3D" id="3.30.300.30">
    <property type="match status" value="1"/>
</dbReference>